<dbReference type="InterPro" id="IPR001650">
    <property type="entry name" value="Helicase_C-like"/>
</dbReference>
<feature type="domain" description="Helicase C-terminal" evidence="1">
    <location>
        <begin position="750"/>
        <end position="902"/>
    </location>
</feature>
<keyword evidence="2" id="KW-0347">Helicase</keyword>
<dbReference type="EMBL" id="JAHHGZ010000017">
    <property type="protein sequence ID" value="MBW4669022.1"/>
    <property type="molecule type" value="Genomic_DNA"/>
</dbReference>
<keyword evidence="2" id="KW-0378">Hydrolase</keyword>
<name>A0A951QPZ7_9CYAN</name>
<organism evidence="2 3">
    <name type="scientific">Cyanomargarita calcarea GSE-NOS-MK-12-04C</name>
    <dbReference type="NCBI Taxonomy" id="2839659"/>
    <lineage>
        <taxon>Bacteria</taxon>
        <taxon>Bacillati</taxon>
        <taxon>Cyanobacteriota</taxon>
        <taxon>Cyanophyceae</taxon>
        <taxon>Nostocales</taxon>
        <taxon>Cyanomargaritaceae</taxon>
        <taxon>Cyanomargarita</taxon>
    </lineage>
</organism>
<reference evidence="2" key="1">
    <citation type="submission" date="2021-05" db="EMBL/GenBank/DDBJ databases">
        <authorList>
            <person name="Pietrasiak N."/>
            <person name="Ward R."/>
            <person name="Stajich J.E."/>
            <person name="Kurbessoian T."/>
        </authorList>
    </citation>
    <scope>NUCLEOTIDE SEQUENCE</scope>
    <source>
        <strain evidence="2">GSE-NOS-MK-12-04C</strain>
    </source>
</reference>
<dbReference type="Proteomes" id="UP000729701">
    <property type="component" value="Unassembled WGS sequence"/>
</dbReference>
<keyword evidence="2" id="KW-0067">ATP-binding</keyword>
<reference evidence="2" key="2">
    <citation type="journal article" date="2022" name="Microbiol. Resour. Announc.">
        <title>Metagenome Sequencing to Explore Phylogenomics of Terrestrial Cyanobacteria.</title>
        <authorList>
            <person name="Ward R.D."/>
            <person name="Stajich J.E."/>
            <person name="Johansen J.R."/>
            <person name="Huntemann M."/>
            <person name="Clum A."/>
            <person name="Foster B."/>
            <person name="Foster B."/>
            <person name="Roux S."/>
            <person name="Palaniappan K."/>
            <person name="Varghese N."/>
            <person name="Mukherjee S."/>
            <person name="Reddy T.B.K."/>
            <person name="Daum C."/>
            <person name="Copeland A."/>
            <person name="Chen I.A."/>
            <person name="Ivanova N.N."/>
            <person name="Kyrpides N.C."/>
            <person name="Shapiro N."/>
            <person name="Eloe-Fadrosh E.A."/>
            <person name="Pietrasiak N."/>
        </authorList>
    </citation>
    <scope>NUCLEOTIDE SEQUENCE</scope>
    <source>
        <strain evidence="2">GSE-NOS-MK-12-04C</strain>
    </source>
</reference>
<dbReference type="Pfam" id="PF00271">
    <property type="entry name" value="Helicase_C"/>
    <property type="match status" value="1"/>
</dbReference>
<dbReference type="SUPFAM" id="SSF52540">
    <property type="entry name" value="P-loop containing nucleoside triphosphate hydrolases"/>
    <property type="match status" value="2"/>
</dbReference>
<dbReference type="GO" id="GO:0004386">
    <property type="term" value="F:helicase activity"/>
    <property type="evidence" value="ECO:0007669"/>
    <property type="project" value="UniProtKB-KW"/>
</dbReference>
<dbReference type="Gene3D" id="3.40.50.300">
    <property type="entry name" value="P-loop containing nucleotide triphosphate hydrolases"/>
    <property type="match status" value="2"/>
</dbReference>
<dbReference type="AlphaFoldDB" id="A0A951QPZ7"/>
<protein>
    <submittedName>
        <fullName evidence="2">Helicase</fullName>
    </submittedName>
</protein>
<sequence>MKSKIAEDLGRLFEVGFNIGILAYIQQNQIKHKFGSLYRHELEQLKFPKMRQRIVDKVVSNLERQMADTWSTFFLQKGFLSGLNFLGEYLKSTGWHQPQRLQDLEILYYQCKFCGENSIGVYDTKSDAQWFEEVLSQFGNLDNISQYIGHYKEKGDFLNADTLLLLKYRRQYRIICVDLSIFSVNTDDDVRNLDYVEIIRRLLIKDISYLRSKSVFSNLRIDTESLGLDFSEDLKNYFTAFKFRDKESAKLIQAAGYAHSFYKFLQETAIIPDTASLIFNSIGYSDRGLSAMSIGKENIDVLKTCYQIYKHDSSPKEIPEARRQVLNKIKRSAYGSFQRGKEFVDSLLEIPPDKITLLPPHQERITGFFNSVAEVPAELMQELNLTGTMNLRQAHAELIKKALVSQDIYIFLTGNPGIGKTTAIVDFLKSHIDEGFLFFYVSPRKQVNLDIIEKFKNKETGKLCDERLLAINSYSNLITDNFGRYTVQYTWNQRQGKFVESAVDFLDSSTIEQHFKRSDRLQNVTDEVIQDRGQKSKGVLSSICEAISTIVERQLSNNIIATASIQSLKITGNDNTLKHFEKIFRSAYNERENTVFPKKMQEISRKIKHLFIMIDEITGDDGGVEFLDGIHQIVSRYKLMDCENGFNTKVIVADASIVDKNVINQHLSETSPEPDKIYFRRAVDVAQPLLVQPLQFKGLPATVINANSYPANSLSITYKVLIESCKFNEESHLRQKSNLEVSLQDEIFKDIEALLKRSDIEQFLVYIQNKRRLGELIQNIRKHREKFEKFTDYIEIHANISEQEKQEIQKFQENVKVIFMTASGSRGLSFPKAKHILVEIPKFEIEKNLMEVIQVIYRGRGDDKIDSQDKELVFYLSERSVYYQDDREISVQESVLSLLNILLILKASIMTRIFGSGRIGRDNFIIIPIGGKSVLAAGETFSAQMANLISQLKKEQVRNRSNPLPEIVYTKLEKLLGNAEFVVNETTESNYLALQKTFNREFSQISNTLDKLLDFGKIEAGYISGSLLIVPIANKSLEETYQMRLLDIANYADEKLWQNMQEISRSKSYPESLRSAIKDAIELVKKLRDGVQKTQRLEQNSQRLDQYYAMPLFAFISGEAMSQYFANEPEEPEDERFRDILSAYTRLLYPVGNILPIGHNYKDFPFVVFRSYSLEEMRQKVFTMKYLLSSNELNILNLILCRDGVLMT</sequence>
<gene>
    <name evidence="2" type="ORF">KME60_16750</name>
</gene>
<accession>A0A951QPZ7</accession>
<evidence type="ECO:0000313" key="3">
    <source>
        <dbReference type="Proteomes" id="UP000729701"/>
    </source>
</evidence>
<evidence type="ECO:0000313" key="2">
    <source>
        <dbReference type="EMBL" id="MBW4669022.1"/>
    </source>
</evidence>
<keyword evidence="2" id="KW-0547">Nucleotide-binding</keyword>
<proteinExistence type="predicted"/>
<comment type="caution">
    <text evidence="2">The sequence shown here is derived from an EMBL/GenBank/DDBJ whole genome shotgun (WGS) entry which is preliminary data.</text>
</comment>
<dbReference type="PROSITE" id="PS51194">
    <property type="entry name" value="HELICASE_CTER"/>
    <property type="match status" value="1"/>
</dbReference>
<dbReference type="InterPro" id="IPR027417">
    <property type="entry name" value="P-loop_NTPase"/>
</dbReference>
<evidence type="ECO:0000259" key="1">
    <source>
        <dbReference type="PROSITE" id="PS51194"/>
    </source>
</evidence>